<dbReference type="InterPro" id="IPR001387">
    <property type="entry name" value="Cro/C1-type_HTH"/>
</dbReference>
<dbReference type="InterPro" id="IPR019734">
    <property type="entry name" value="TPR_rpt"/>
</dbReference>
<dbReference type="InterPro" id="IPR010982">
    <property type="entry name" value="Lambda_DNA-bd_dom_sf"/>
</dbReference>
<dbReference type="SMART" id="SM00028">
    <property type="entry name" value="TPR"/>
    <property type="match status" value="6"/>
</dbReference>
<dbReference type="InterPro" id="IPR011990">
    <property type="entry name" value="TPR-like_helical_dom_sf"/>
</dbReference>
<name>A0A174EIL1_9CLOT</name>
<dbReference type="PROSITE" id="PS50005">
    <property type="entry name" value="TPR"/>
    <property type="match status" value="1"/>
</dbReference>
<dbReference type="PROSITE" id="PS50943">
    <property type="entry name" value="HTH_CROC1"/>
    <property type="match status" value="1"/>
</dbReference>
<gene>
    <name evidence="3" type="ORF">ERS852470_02172</name>
</gene>
<dbReference type="SUPFAM" id="SSF48452">
    <property type="entry name" value="TPR-like"/>
    <property type="match status" value="1"/>
</dbReference>
<evidence type="ECO:0000259" key="2">
    <source>
        <dbReference type="PROSITE" id="PS50943"/>
    </source>
</evidence>
<accession>A0A174EIL1</accession>
<dbReference type="Proteomes" id="UP000095558">
    <property type="component" value="Unassembled WGS sequence"/>
</dbReference>
<dbReference type="CDD" id="cd00093">
    <property type="entry name" value="HTH_XRE"/>
    <property type="match status" value="1"/>
</dbReference>
<reference evidence="3 4" key="1">
    <citation type="submission" date="2015-09" db="EMBL/GenBank/DDBJ databases">
        <authorList>
            <consortium name="Pathogen Informatics"/>
        </authorList>
    </citation>
    <scope>NUCLEOTIDE SEQUENCE [LARGE SCALE GENOMIC DNA]</scope>
    <source>
        <strain evidence="3 4">2789STDY5834855</strain>
    </source>
</reference>
<feature type="repeat" description="TPR" evidence="1">
    <location>
        <begin position="268"/>
        <end position="301"/>
    </location>
</feature>
<proteinExistence type="predicted"/>
<dbReference type="AlphaFoldDB" id="A0A174EIL1"/>
<evidence type="ECO:0000313" key="3">
    <source>
        <dbReference type="EMBL" id="CUO37772.1"/>
    </source>
</evidence>
<evidence type="ECO:0000313" key="4">
    <source>
        <dbReference type="Proteomes" id="UP000095558"/>
    </source>
</evidence>
<dbReference type="OrthoDB" id="2986817at2"/>
<feature type="domain" description="HTH cro/C1-type" evidence="2">
    <location>
        <begin position="10"/>
        <end position="63"/>
    </location>
</feature>
<dbReference type="Gene3D" id="1.10.260.40">
    <property type="entry name" value="lambda repressor-like DNA-binding domains"/>
    <property type="match status" value="1"/>
</dbReference>
<dbReference type="RefSeq" id="WP_055276843.1">
    <property type="nucleotide sequence ID" value="NZ_CYZV01000022.1"/>
</dbReference>
<dbReference type="Gene3D" id="1.25.40.10">
    <property type="entry name" value="Tetratricopeptide repeat domain"/>
    <property type="match status" value="2"/>
</dbReference>
<dbReference type="SUPFAM" id="SSF47413">
    <property type="entry name" value="lambda repressor-like DNA-binding domains"/>
    <property type="match status" value="1"/>
</dbReference>
<evidence type="ECO:0000256" key="1">
    <source>
        <dbReference type="PROSITE-ProRule" id="PRU00339"/>
    </source>
</evidence>
<sequence length="420" mass="50589">MEILSTGEKIKRARVYKGITLKELCRDRISISKMSCIENGKIKADEESLKYIAEKLQIDYNYLTQDVYEQIKSNIENIKTNNYSLEKLDKMIGYNLEYSCKHNYNDLALELIHILFEVYIQNNKLEKIQLIISKYYELYQGSKDNEEIIIYYNDMARFFMKTGEYHEAISYYSRIRDVFEKEELSYNDKYIYACFYEGICYKNINLIEKSYDCLKKVINYTEKFKTDKDKGDYYHEFAIVNILLYKVEAEKYLNMALQYKKNDSIELARFKEKNGEIYFKVYQVDKAMEEIREAVKIYPRAEKRGCGEFLIQAISTLYKNRQFDEAFKYTDEALDLAINIDDEKLIEKAYYFKGMVHQKRHEYIQAEMYMNLATDFLLRFANNEERYIRYNEMAELYYNLNELKDSIKYFTLAIQLEKKL</sequence>
<organism evidence="3 4">
    <name type="scientific">Clostridium disporicum</name>
    <dbReference type="NCBI Taxonomy" id="84024"/>
    <lineage>
        <taxon>Bacteria</taxon>
        <taxon>Bacillati</taxon>
        <taxon>Bacillota</taxon>
        <taxon>Clostridia</taxon>
        <taxon>Eubacteriales</taxon>
        <taxon>Clostridiaceae</taxon>
        <taxon>Clostridium</taxon>
    </lineage>
</organism>
<keyword evidence="1" id="KW-0802">TPR repeat</keyword>
<protein>
    <submittedName>
        <fullName evidence="3">Tetratricopeptide repeat protein</fullName>
    </submittedName>
</protein>
<dbReference type="GO" id="GO:0003677">
    <property type="term" value="F:DNA binding"/>
    <property type="evidence" value="ECO:0007669"/>
    <property type="project" value="InterPro"/>
</dbReference>
<dbReference type="EMBL" id="CYZV01000022">
    <property type="protein sequence ID" value="CUO37772.1"/>
    <property type="molecule type" value="Genomic_DNA"/>
</dbReference>